<comment type="caution">
    <text evidence="2">The sequence shown here is derived from an EMBL/GenBank/DDBJ whole genome shotgun (WGS) entry which is preliminary data.</text>
</comment>
<dbReference type="Proteomes" id="UP001595871">
    <property type="component" value="Unassembled WGS sequence"/>
</dbReference>
<name>A0ABV8N0G1_9ACTN</name>
<organism evidence="2 3">
    <name type="scientific">Streptomyces flavovirens</name>
    <dbReference type="NCBI Taxonomy" id="52258"/>
    <lineage>
        <taxon>Bacteria</taxon>
        <taxon>Bacillati</taxon>
        <taxon>Actinomycetota</taxon>
        <taxon>Actinomycetes</taxon>
        <taxon>Kitasatosporales</taxon>
        <taxon>Streptomycetaceae</taxon>
        <taxon>Streptomyces</taxon>
    </lineage>
</organism>
<dbReference type="EMBL" id="JBHSCF010000004">
    <property type="protein sequence ID" value="MFC4185281.1"/>
    <property type="molecule type" value="Genomic_DNA"/>
</dbReference>
<sequence>MSVTAPPRTAVEITSQPDVWPRARGSLGLTAEVPPPAAVCEAAVTWTEAYPAVEYRHGTIGDTGPGRPAGILDPARSDSLGNRHA</sequence>
<proteinExistence type="predicted"/>
<accession>A0ABV8N0G1</accession>
<evidence type="ECO:0000313" key="2">
    <source>
        <dbReference type="EMBL" id="MFC4185281.1"/>
    </source>
</evidence>
<protein>
    <submittedName>
        <fullName evidence="2">Uncharacterized protein</fullName>
    </submittedName>
</protein>
<feature type="region of interest" description="Disordered" evidence="1">
    <location>
        <begin position="58"/>
        <end position="85"/>
    </location>
</feature>
<dbReference type="RefSeq" id="WP_200694342.1">
    <property type="nucleotide sequence ID" value="NZ_BAAAYA010000011.1"/>
</dbReference>
<gene>
    <name evidence="2" type="ORF">ACFO3R_02590</name>
</gene>
<evidence type="ECO:0000313" key="3">
    <source>
        <dbReference type="Proteomes" id="UP001595871"/>
    </source>
</evidence>
<reference evidence="3" key="1">
    <citation type="journal article" date="2019" name="Int. J. Syst. Evol. Microbiol.">
        <title>The Global Catalogue of Microorganisms (GCM) 10K type strain sequencing project: providing services to taxonomists for standard genome sequencing and annotation.</title>
        <authorList>
            <consortium name="The Broad Institute Genomics Platform"/>
            <consortium name="The Broad Institute Genome Sequencing Center for Infectious Disease"/>
            <person name="Wu L."/>
            <person name="Ma J."/>
        </authorList>
    </citation>
    <scope>NUCLEOTIDE SEQUENCE [LARGE SCALE GENOMIC DNA]</scope>
    <source>
        <strain evidence="3">CCM 3243</strain>
    </source>
</reference>
<evidence type="ECO:0000256" key="1">
    <source>
        <dbReference type="SAM" id="MobiDB-lite"/>
    </source>
</evidence>
<keyword evidence="3" id="KW-1185">Reference proteome</keyword>